<dbReference type="AlphaFoldDB" id="A0A368USK7"/>
<dbReference type="Proteomes" id="UP000252733">
    <property type="component" value="Unassembled WGS sequence"/>
</dbReference>
<organism evidence="2 3">
    <name type="scientific">Marinilabilia salmonicolor</name>
    <dbReference type="NCBI Taxonomy" id="989"/>
    <lineage>
        <taxon>Bacteria</taxon>
        <taxon>Pseudomonadati</taxon>
        <taxon>Bacteroidota</taxon>
        <taxon>Bacteroidia</taxon>
        <taxon>Marinilabiliales</taxon>
        <taxon>Marinilabiliaceae</taxon>
        <taxon>Marinilabilia</taxon>
    </lineage>
</organism>
<dbReference type="Gene3D" id="3.30.870.10">
    <property type="entry name" value="Endonuclease Chain A"/>
    <property type="match status" value="2"/>
</dbReference>
<dbReference type="SUPFAM" id="SSF56024">
    <property type="entry name" value="Phospholipase D/nuclease"/>
    <property type="match status" value="2"/>
</dbReference>
<dbReference type="EMBL" id="QPIZ01000025">
    <property type="protein sequence ID" value="RCW29841.1"/>
    <property type="molecule type" value="Genomic_DNA"/>
</dbReference>
<protein>
    <submittedName>
        <fullName evidence="2">Phosphatidylserine/phosphatidylglycerophosphate/ cardiolipin synthase-like enzyme</fullName>
    </submittedName>
</protein>
<dbReference type="PANTHER" id="PTHR21248:SF22">
    <property type="entry name" value="PHOSPHOLIPASE D"/>
    <property type="match status" value="1"/>
</dbReference>
<gene>
    <name evidence="2" type="ORF">DFO77_12534</name>
</gene>
<reference evidence="2 3" key="1">
    <citation type="submission" date="2018-07" db="EMBL/GenBank/DDBJ databases">
        <title>Freshwater and sediment microbial communities from various areas in North America, analyzing microbe dynamics in response to fracking.</title>
        <authorList>
            <person name="Lamendella R."/>
        </authorList>
    </citation>
    <scope>NUCLEOTIDE SEQUENCE [LARGE SCALE GENOMIC DNA]</scope>
    <source>
        <strain evidence="2 3">160A</strain>
    </source>
</reference>
<dbReference type="PROSITE" id="PS50035">
    <property type="entry name" value="PLD"/>
    <property type="match status" value="2"/>
</dbReference>
<evidence type="ECO:0000313" key="2">
    <source>
        <dbReference type="EMBL" id="RCW29841.1"/>
    </source>
</evidence>
<dbReference type="RefSeq" id="WP_114437781.1">
    <property type="nucleotide sequence ID" value="NZ_QPIZ01000025.1"/>
</dbReference>
<keyword evidence="3" id="KW-1185">Reference proteome</keyword>
<dbReference type="GO" id="GO:0030572">
    <property type="term" value="F:phosphatidyltransferase activity"/>
    <property type="evidence" value="ECO:0007669"/>
    <property type="project" value="UniProtKB-ARBA"/>
</dbReference>
<proteinExistence type="predicted"/>
<dbReference type="Pfam" id="PF13091">
    <property type="entry name" value="PLDc_2"/>
    <property type="match status" value="2"/>
</dbReference>
<dbReference type="SMART" id="SM00155">
    <property type="entry name" value="PLDc"/>
    <property type="match status" value="2"/>
</dbReference>
<dbReference type="InterPro" id="IPR001736">
    <property type="entry name" value="PLipase_D/transphosphatidylase"/>
</dbReference>
<dbReference type="InterPro" id="IPR025202">
    <property type="entry name" value="PLD-like_dom"/>
</dbReference>
<feature type="domain" description="PLD phosphodiesterase" evidence="1">
    <location>
        <begin position="340"/>
        <end position="367"/>
    </location>
</feature>
<dbReference type="GO" id="GO:0032049">
    <property type="term" value="P:cardiolipin biosynthetic process"/>
    <property type="evidence" value="ECO:0007669"/>
    <property type="project" value="UniProtKB-ARBA"/>
</dbReference>
<name>A0A368USK7_9BACT</name>
<sequence length="450" mass="53259">MMSNSKIREGNYVEFLPSGKLSFEKRWKLIDNAQETIHLVTFSFMNDETTHRLVNKLLEKLRRGVEVKIILDQIVNKTTFVGKLLKRLEKNGAELHQYNPLGQGWRIHWEEGHPFKQLMRNAKLKLKQHFHEKYMVIDGEEVILGGINWGDKYAYGGIREEAWRDSDVYLKGPVVRDIQIQFLKDFYRYKLWERTVREKPRSRYYEFVKTIKWINSGFIEEQFPGYLKNNKPCGTASVAYMAHKPYDDEELPLTNKFLELIASAKEHIFWGCHGIRPPRIYGYYLAEAVKRGVEVHLITCSKKSSKSLMLNGLFGWMYWECTKHFRYLLENGIHIYEWQPKGAFHSKNLLIDNTVCSIGSYNIARGSTYHHSESNVLIYDPEIIRQVEAQFYIDLKDCREVILSEIIHKLPARNAFDRVLHERDLMIDKELIPEEIFNELLRKNYKRILT</sequence>
<feature type="domain" description="PLD phosphodiesterase" evidence="1">
    <location>
        <begin position="126"/>
        <end position="153"/>
    </location>
</feature>
<dbReference type="PANTHER" id="PTHR21248">
    <property type="entry name" value="CARDIOLIPIN SYNTHASE"/>
    <property type="match status" value="1"/>
</dbReference>
<evidence type="ECO:0000259" key="1">
    <source>
        <dbReference type="PROSITE" id="PS50035"/>
    </source>
</evidence>
<accession>A0A368USK7</accession>
<evidence type="ECO:0000313" key="3">
    <source>
        <dbReference type="Proteomes" id="UP000252733"/>
    </source>
</evidence>
<comment type="caution">
    <text evidence="2">The sequence shown here is derived from an EMBL/GenBank/DDBJ whole genome shotgun (WGS) entry which is preliminary data.</text>
</comment>